<name>H2Y140_CIOIN</name>
<dbReference type="AlphaFoldDB" id="H2Y140"/>
<dbReference type="Proteomes" id="UP000008144">
    <property type="component" value="Chromosome 6"/>
</dbReference>
<dbReference type="InParanoid" id="H2Y140"/>
<evidence type="ECO:0000313" key="1">
    <source>
        <dbReference type="Ensembl" id="ENSCINP00000035624.1"/>
    </source>
</evidence>
<reference evidence="2" key="1">
    <citation type="journal article" date="2002" name="Science">
        <title>The draft genome of Ciona intestinalis: insights into chordate and vertebrate origins.</title>
        <authorList>
            <person name="Dehal P."/>
            <person name="Satou Y."/>
            <person name="Campbell R.K."/>
            <person name="Chapman J."/>
            <person name="Degnan B."/>
            <person name="De Tomaso A."/>
            <person name="Davidson B."/>
            <person name="Di Gregorio A."/>
            <person name="Gelpke M."/>
            <person name="Goodstein D.M."/>
            <person name="Harafuji N."/>
            <person name="Hastings K.E."/>
            <person name="Ho I."/>
            <person name="Hotta K."/>
            <person name="Huang W."/>
            <person name="Kawashima T."/>
            <person name="Lemaire P."/>
            <person name="Martinez D."/>
            <person name="Meinertzhagen I.A."/>
            <person name="Necula S."/>
            <person name="Nonaka M."/>
            <person name="Putnam N."/>
            <person name="Rash S."/>
            <person name="Saiga H."/>
            <person name="Satake M."/>
            <person name="Terry A."/>
            <person name="Yamada L."/>
            <person name="Wang H.G."/>
            <person name="Awazu S."/>
            <person name="Azumi K."/>
            <person name="Boore J."/>
            <person name="Branno M."/>
            <person name="Chin-Bow S."/>
            <person name="DeSantis R."/>
            <person name="Doyle S."/>
            <person name="Francino P."/>
            <person name="Keys D.N."/>
            <person name="Haga S."/>
            <person name="Hayashi H."/>
            <person name="Hino K."/>
            <person name="Imai K.S."/>
            <person name="Inaba K."/>
            <person name="Kano S."/>
            <person name="Kobayashi K."/>
            <person name="Kobayashi M."/>
            <person name="Lee B.I."/>
            <person name="Makabe K.W."/>
            <person name="Manohar C."/>
            <person name="Matassi G."/>
            <person name="Medina M."/>
            <person name="Mochizuki Y."/>
            <person name="Mount S."/>
            <person name="Morishita T."/>
            <person name="Miura S."/>
            <person name="Nakayama A."/>
            <person name="Nishizaka S."/>
            <person name="Nomoto H."/>
            <person name="Ohta F."/>
            <person name="Oishi K."/>
            <person name="Rigoutsos I."/>
            <person name="Sano M."/>
            <person name="Sasaki A."/>
            <person name="Sasakura Y."/>
            <person name="Shoguchi E."/>
            <person name="Shin-i T."/>
            <person name="Spagnuolo A."/>
            <person name="Stainier D."/>
            <person name="Suzuki M.M."/>
            <person name="Tassy O."/>
            <person name="Takatori N."/>
            <person name="Tokuoka M."/>
            <person name="Yagi K."/>
            <person name="Yoshizaki F."/>
            <person name="Wada S."/>
            <person name="Zhang C."/>
            <person name="Hyatt P.D."/>
            <person name="Larimer F."/>
            <person name="Detter C."/>
            <person name="Doggett N."/>
            <person name="Glavina T."/>
            <person name="Hawkins T."/>
            <person name="Richardson P."/>
            <person name="Lucas S."/>
            <person name="Kohara Y."/>
            <person name="Levine M."/>
            <person name="Satoh N."/>
            <person name="Rokhsar D.S."/>
        </authorList>
    </citation>
    <scope>NUCLEOTIDE SEQUENCE [LARGE SCALE GENOMIC DNA]</scope>
</reference>
<reference evidence="1" key="3">
    <citation type="submission" date="2025-08" db="UniProtKB">
        <authorList>
            <consortium name="Ensembl"/>
        </authorList>
    </citation>
    <scope>IDENTIFICATION</scope>
</reference>
<organism evidence="1 2">
    <name type="scientific">Ciona intestinalis</name>
    <name type="common">Transparent sea squirt</name>
    <name type="synonym">Ascidia intestinalis</name>
    <dbReference type="NCBI Taxonomy" id="7719"/>
    <lineage>
        <taxon>Eukaryota</taxon>
        <taxon>Metazoa</taxon>
        <taxon>Chordata</taxon>
        <taxon>Tunicata</taxon>
        <taxon>Ascidiacea</taxon>
        <taxon>Phlebobranchia</taxon>
        <taxon>Cionidae</taxon>
        <taxon>Ciona</taxon>
    </lineage>
</organism>
<proteinExistence type="predicted"/>
<dbReference type="EMBL" id="EAAA01002305">
    <property type="status" value="NOT_ANNOTATED_CDS"/>
    <property type="molecule type" value="Genomic_DNA"/>
</dbReference>
<reference evidence="1" key="4">
    <citation type="submission" date="2025-09" db="UniProtKB">
        <authorList>
            <consortium name="Ensembl"/>
        </authorList>
    </citation>
    <scope>IDENTIFICATION</scope>
</reference>
<dbReference type="Ensembl" id="ENSCINT00000032125.1">
    <property type="protein sequence ID" value="ENSCINP00000035624.1"/>
    <property type="gene ID" value="ENSCING00000021257.1"/>
</dbReference>
<dbReference type="HOGENOM" id="CLU_3350796_0_0_1"/>
<evidence type="ECO:0000313" key="2">
    <source>
        <dbReference type="Proteomes" id="UP000008144"/>
    </source>
</evidence>
<sequence>MVYFTLKKNFYSIAVTLNLRINAKNGYSKKYHLDTKC</sequence>
<protein>
    <submittedName>
        <fullName evidence="1">Uncharacterized protein</fullName>
    </submittedName>
</protein>
<accession>H2Y140</accession>
<reference evidence="1" key="2">
    <citation type="journal article" date="2008" name="Genome Biol.">
        <title>Improved genome assembly and evidence-based global gene model set for the chordate Ciona intestinalis: new insight into intron and operon populations.</title>
        <authorList>
            <person name="Satou Y."/>
            <person name="Mineta K."/>
            <person name="Ogasawara M."/>
            <person name="Sasakura Y."/>
            <person name="Shoguchi E."/>
            <person name="Ueno K."/>
            <person name="Yamada L."/>
            <person name="Matsumoto J."/>
            <person name="Wasserscheid J."/>
            <person name="Dewar K."/>
            <person name="Wiley G.B."/>
            <person name="Macmil S.L."/>
            <person name="Roe B.A."/>
            <person name="Zeller R.W."/>
            <person name="Hastings K.E."/>
            <person name="Lemaire P."/>
            <person name="Lindquist E."/>
            <person name="Endo T."/>
            <person name="Hotta K."/>
            <person name="Inaba K."/>
        </authorList>
    </citation>
    <scope>NUCLEOTIDE SEQUENCE [LARGE SCALE GENOMIC DNA]</scope>
    <source>
        <strain evidence="1">wild type</strain>
    </source>
</reference>
<keyword evidence="2" id="KW-1185">Reference proteome</keyword>